<evidence type="ECO:0000313" key="4">
    <source>
        <dbReference type="EMBL" id="QJF53323.1"/>
    </source>
</evidence>
<keyword evidence="4" id="KW-0614">Plasmid</keyword>
<proteinExistence type="predicted"/>
<reference evidence="4 5" key="1">
    <citation type="submission" date="2020-02" db="EMBL/GenBank/DDBJ databases">
        <title>Genome sequence of Roseobacter ponti.</title>
        <authorList>
            <person name="Hollensteiner J."/>
            <person name="Schneider D."/>
            <person name="Poehlein A."/>
            <person name="Daniel R."/>
        </authorList>
    </citation>
    <scope>NUCLEOTIDE SEQUENCE [LARGE SCALE GENOMIC DNA]</scope>
    <source>
        <strain evidence="4 5">DSM 106830</strain>
        <plasmid evidence="4 5">p1</plasmid>
    </source>
</reference>
<dbReference type="KEGG" id="rpon:G3256_18730"/>
<dbReference type="EMBL" id="CP048789">
    <property type="protein sequence ID" value="QJF53323.1"/>
    <property type="molecule type" value="Genomic_DNA"/>
</dbReference>
<dbReference type="InterPro" id="IPR000182">
    <property type="entry name" value="GNAT_dom"/>
</dbReference>
<protein>
    <submittedName>
        <fullName evidence="4">GNAT family N-acetyltransferase</fullName>
    </submittedName>
</protein>
<dbReference type="InterPro" id="IPR016181">
    <property type="entry name" value="Acyl_CoA_acyltransferase"/>
</dbReference>
<dbReference type="GO" id="GO:0016747">
    <property type="term" value="F:acyltransferase activity, transferring groups other than amino-acyl groups"/>
    <property type="evidence" value="ECO:0007669"/>
    <property type="project" value="InterPro"/>
</dbReference>
<dbReference type="Gene3D" id="3.40.630.30">
    <property type="match status" value="1"/>
</dbReference>
<keyword evidence="2" id="KW-0012">Acyltransferase</keyword>
<dbReference type="PANTHER" id="PTHR43877">
    <property type="entry name" value="AMINOALKYLPHOSPHONATE N-ACETYLTRANSFERASE-RELATED-RELATED"/>
    <property type="match status" value="1"/>
</dbReference>
<dbReference type="Pfam" id="PF00583">
    <property type="entry name" value="Acetyltransf_1"/>
    <property type="match status" value="1"/>
</dbReference>
<dbReference type="InterPro" id="IPR050832">
    <property type="entry name" value="Bact_Acetyltransf"/>
</dbReference>
<sequence>MSDISLKPISPARDFDDVLDLTERARDYVVLEVGHPANDAYVRDFFEACPPGKTPDSLIHFAVMRGQEMAGIVGIAAGYEQPDDWWIGLMLLDPAYRGRGIGHTVIKLIRRLARNEGIAMLKLSVLDANPRGESFWRREGFVMHRAAPATPESDGHDRVVLRYQIREDD</sequence>
<dbReference type="RefSeq" id="WP_169642534.1">
    <property type="nucleotide sequence ID" value="NZ_CP048789.1"/>
</dbReference>
<evidence type="ECO:0000313" key="5">
    <source>
        <dbReference type="Proteomes" id="UP000503308"/>
    </source>
</evidence>
<dbReference type="AlphaFoldDB" id="A0A858T0C6"/>
<evidence type="ECO:0000256" key="1">
    <source>
        <dbReference type="ARBA" id="ARBA00022679"/>
    </source>
</evidence>
<feature type="domain" description="N-acetyltransferase" evidence="3">
    <location>
        <begin position="4"/>
        <end position="166"/>
    </location>
</feature>
<dbReference type="PANTHER" id="PTHR43877:SF2">
    <property type="entry name" value="AMINOALKYLPHOSPHONATE N-ACETYLTRANSFERASE-RELATED"/>
    <property type="match status" value="1"/>
</dbReference>
<gene>
    <name evidence="4" type="ORF">G3256_18730</name>
</gene>
<evidence type="ECO:0000256" key="2">
    <source>
        <dbReference type="ARBA" id="ARBA00023315"/>
    </source>
</evidence>
<name>A0A858T0C6_9RHOB</name>
<accession>A0A858T0C6</accession>
<keyword evidence="1 4" id="KW-0808">Transferase</keyword>
<geneLocation type="plasmid" evidence="4 5">
    <name>p1</name>
</geneLocation>
<organism evidence="4 5">
    <name type="scientific">Roseobacter ponti</name>
    <dbReference type="NCBI Taxonomy" id="1891787"/>
    <lineage>
        <taxon>Bacteria</taxon>
        <taxon>Pseudomonadati</taxon>
        <taxon>Pseudomonadota</taxon>
        <taxon>Alphaproteobacteria</taxon>
        <taxon>Rhodobacterales</taxon>
        <taxon>Roseobacteraceae</taxon>
        <taxon>Roseobacter</taxon>
    </lineage>
</organism>
<dbReference type="CDD" id="cd04301">
    <property type="entry name" value="NAT_SF"/>
    <property type="match status" value="1"/>
</dbReference>
<evidence type="ECO:0000259" key="3">
    <source>
        <dbReference type="PROSITE" id="PS51186"/>
    </source>
</evidence>
<dbReference type="SUPFAM" id="SSF55729">
    <property type="entry name" value="Acyl-CoA N-acyltransferases (Nat)"/>
    <property type="match status" value="1"/>
</dbReference>
<keyword evidence="5" id="KW-1185">Reference proteome</keyword>
<dbReference type="Proteomes" id="UP000503308">
    <property type="component" value="Plasmid p1"/>
</dbReference>
<dbReference type="PROSITE" id="PS51186">
    <property type="entry name" value="GNAT"/>
    <property type="match status" value="1"/>
</dbReference>